<proteinExistence type="predicted"/>
<evidence type="ECO:0000256" key="1">
    <source>
        <dbReference type="SAM" id="MobiDB-lite"/>
    </source>
</evidence>
<reference evidence="2" key="1">
    <citation type="submission" date="2024-07" db="EMBL/GenBank/DDBJ databases">
        <authorList>
            <person name="Yu S.T."/>
        </authorList>
    </citation>
    <scope>NUCLEOTIDE SEQUENCE</scope>
    <source>
        <strain evidence="2">R35</strain>
    </source>
</reference>
<dbReference type="AlphaFoldDB" id="A0AB39SAE6"/>
<gene>
    <name evidence="2" type="ORF">AB5J50_16730</name>
</gene>
<evidence type="ECO:0000313" key="2">
    <source>
        <dbReference type="EMBL" id="XDQ62329.1"/>
    </source>
</evidence>
<name>A0AB39SAE6_9ACTN</name>
<sequence length="59" mass="6395">MQQILKIAGSEYAVDHVVAAVDPGFGLHALPARWRALPGDPCPPPQLPSSVYEVKEEDQ</sequence>
<feature type="region of interest" description="Disordered" evidence="1">
    <location>
        <begin position="40"/>
        <end position="59"/>
    </location>
</feature>
<organism evidence="2">
    <name type="scientific">Streptomyces sp. R35</name>
    <dbReference type="NCBI Taxonomy" id="3238630"/>
    <lineage>
        <taxon>Bacteria</taxon>
        <taxon>Bacillati</taxon>
        <taxon>Actinomycetota</taxon>
        <taxon>Actinomycetes</taxon>
        <taxon>Kitasatosporales</taxon>
        <taxon>Streptomycetaceae</taxon>
        <taxon>Streptomyces</taxon>
    </lineage>
</organism>
<dbReference type="EMBL" id="CP163440">
    <property type="protein sequence ID" value="XDQ62329.1"/>
    <property type="molecule type" value="Genomic_DNA"/>
</dbReference>
<dbReference type="RefSeq" id="WP_369258857.1">
    <property type="nucleotide sequence ID" value="NZ_CP163440.1"/>
</dbReference>
<accession>A0AB39SAE6</accession>
<protein>
    <submittedName>
        <fullName evidence="2">Uncharacterized protein</fullName>
    </submittedName>
</protein>